<dbReference type="InterPro" id="IPR000515">
    <property type="entry name" value="MetI-like"/>
</dbReference>
<evidence type="ECO:0000313" key="13">
    <source>
        <dbReference type="EMBL" id="MPV86093.1"/>
    </source>
</evidence>
<dbReference type="Gene3D" id="1.10.3720.10">
    <property type="entry name" value="MetI-like"/>
    <property type="match status" value="1"/>
</dbReference>
<dbReference type="GO" id="GO:0022857">
    <property type="term" value="F:transmembrane transporter activity"/>
    <property type="evidence" value="ECO:0007669"/>
    <property type="project" value="InterPro"/>
</dbReference>
<evidence type="ECO:0000256" key="3">
    <source>
        <dbReference type="ARBA" id="ARBA00022448"/>
    </source>
</evidence>
<dbReference type="PROSITE" id="PS50928">
    <property type="entry name" value="ABC_TM1"/>
    <property type="match status" value="1"/>
</dbReference>
<dbReference type="InParanoid" id="A0A6N7EW21"/>
<name>A0A6N7EW21_9GAMM</name>
<dbReference type="SUPFAM" id="SSF161098">
    <property type="entry name" value="MetI-like"/>
    <property type="match status" value="1"/>
</dbReference>
<evidence type="ECO:0000259" key="12">
    <source>
        <dbReference type="PROSITE" id="PS50928"/>
    </source>
</evidence>
<feature type="transmembrane region" description="Helical" evidence="11">
    <location>
        <begin position="164"/>
        <end position="185"/>
    </location>
</feature>
<evidence type="ECO:0000256" key="2">
    <source>
        <dbReference type="ARBA" id="ARBA00010072"/>
    </source>
</evidence>
<dbReference type="NCBIfam" id="TIGR01726">
    <property type="entry name" value="HEQRo_perm_3TM"/>
    <property type="match status" value="1"/>
</dbReference>
<organism evidence="13 14">
    <name type="scientific">Ostreibacterium oceani</name>
    <dbReference type="NCBI Taxonomy" id="2654998"/>
    <lineage>
        <taxon>Bacteria</taxon>
        <taxon>Pseudomonadati</taxon>
        <taxon>Pseudomonadota</taxon>
        <taxon>Gammaproteobacteria</taxon>
        <taxon>Cardiobacteriales</taxon>
        <taxon>Ostreibacteriaceae</taxon>
        <taxon>Ostreibacterium</taxon>
    </lineage>
</organism>
<keyword evidence="5" id="KW-0997">Cell inner membrane</keyword>
<reference evidence="13 14" key="1">
    <citation type="submission" date="2019-10" db="EMBL/GenBank/DDBJ databases">
        <title>Cardiobacteriales fam. a chemoheterotrophic member of the order Cardiobacteriales, and proposal of Cardiobacteriales fam. nov.</title>
        <authorList>
            <person name="Wang C."/>
        </authorList>
    </citation>
    <scope>NUCLEOTIDE SEQUENCE [LARGE SCALE GENOMIC DNA]</scope>
    <source>
        <strain evidence="13 14">ML27</strain>
    </source>
</reference>
<protein>
    <recommendedName>
        <fullName evidence="10">Arginine ABC transporter permease protein ArtM</fullName>
    </recommendedName>
</protein>
<dbReference type="AlphaFoldDB" id="A0A6N7EW21"/>
<accession>A0A6N7EW21</accession>
<dbReference type="RefSeq" id="WP_152810002.1">
    <property type="nucleotide sequence ID" value="NZ_WHNW01000004.1"/>
</dbReference>
<evidence type="ECO:0000256" key="8">
    <source>
        <dbReference type="ARBA" id="ARBA00022989"/>
    </source>
</evidence>
<keyword evidence="9 11" id="KW-0472">Membrane</keyword>
<sequence>MNWNIIIDNYDRILAGTWTTLWMVAVSLLLGLILAFATAMMSSAKNPLVRWPAELFSYIFRGTPLLIQLYIFYFGFGLLLGGIDGIRDTVWWHVIKPAWPWAIAAMTLNTAAYTCEILRGALNNTNYGEIEAAQSYGLSNWQVLRRIMLPSAFRRSLPAYGNEVIYMLHGSAVLSWVAVTDLTGIAKQLRNDYYDPYTPFIVAALIYLCITAIIVLVFKGLEKRYLAHLQR</sequence>
<keyword evidence="7" id="KW-0029">Amino-acid transport</keyword>
<keyword evidence="3 11" id="KW-0813">Transport</keyword>
<dbReference type="PANTHER" id="PTHR30614">
    <property type="entry name" value="MEMBRANE COMPONENT OF AMINO ACID ABC TRANSPORTER"/>
    <property type="match status" value="1"/>
</dbReference>
<evidence type="ECO:0000256" key="9">
    <source>
        <dbReference type="ARBA" id="ARBA00023136"/>
    </source>
</evidence>
<dbReference type="CDD" id="cd06261">
    <property type="entry name" value="TM_PBP2"/>
    <property type="match status" value="1"/>
</dbReference>
<feature type="transmembrane region" description="Helical" evidence="11">
    <location>
        <begin position="20"/>
        <end position="44"/>
    </location>
</feature>
<evidence type="ECO:0000256" key="1">
    <source>
        <dbReference type="ARBA" id="ARBA00004429"/>
    </source>
</evidence>
<evidence type="ECO:0000256" key="6">
    <source>
        <dbReference type="ARBA" id="ARBA00022692"/>
    </source>
</evidence>
<keyword evidence="6 11" id="KW-0812">Transmembrane</keyword>
<keyword evidence="14" id="KW-1185">Reference proteome</keyword>
<dbReference type="FunCoup" id="A0A6N7EW21">
    <property type="interactions" value="70"/>
</dbReference>
<evidence type="ECO:0000256" key="5">
    <source>
        <dbReference type="ARBA" id="ARBA00022519"/>
    </source>
</evidence>
<feature type="transmembrane region" description="Helical" evidence="11">
    <location>
        <begin position="65"/>
        <end position="86"/>
    </location>
</feature>
<dbReference type="EMBL" id="WHNW01000004">
    <property type="protein sequence ID" value="MPV86093.1"/>
    <property type="molecule type" value="Genomic_DNA"/>
</dbReference>
<dbReference type="InterPro" id="IPR010065">
    <property type="entry name" value="AA_ABC_transptr_permease_3TM"/>
</dbReference>
<dbReference type="InterPro" id="IPR043429">
    <property type="entry name" value="ArtM/GltK/GlnP/TcyL/YhdX-like"/>
</dbReference>
<dbReference type="Pfam" id="PF00528">
    <property type="entry name" value="BPD_transp_1"/>
    <property type="match status" value="1"/>
</dbReference>
<evidence type="ECO:0000313" key="14">
    <source>
        <dbReference type="Proteomes" id="UP000471298"/>
    </source>
</evidence>
<comment type="caution">
    <text evidence="13">The sequence shown here is derived from an EMBL/GenBank/DDBJ whole genome shotgun (WGS) entry which is preliminary data.</text>
</comment>
<evidence type="ECO:0000256" key="11">
    <source>
        <dbReference type="RuleBase" id="RU363032"/>
    </source>
</evidence>
<proteinExistence type="inferred from homology"/>
<keyword evidence="4" id="KW-1003">Cell membrane</keyword>
<comment type="subcellular location">
    <subcellularLocation>
        <location evidence="1">Cell inner membrane</location>
        <topology evidence="1">Multi-pass membrane protein</topology>
    </subcellularLocation>
    <subcellularLocation>
        <location evidence="11">Cell membrane</location>
        <topology evidence="11">Multi-pass membrane protein</topology>
    </subcellularLocation>
</comment>
<feature type="domain" description="ABC transmembrane type-1" evidence="12">
    <location>
        <begin position="17"/>
        <end position="218"/>
    </location>
</feature>
<feature type="transmembrane region" description="Helical" evidence="11">
    <location>
        <begin position="197"/>
        <end position="221"/>
    </location>
</feature>
<dbReference type="PANTHER" id="PTHR30614:SF10">
    <property type="entry name" value="ARGININE ABC TRANSPORTER PERMEASE PROTEIN ARTM"/>
    <property type="match status" value="1"/>
</dbReference>
<dbReference type="Proteomes" id="UP000471298">
    <property type="component" value="Unassembled WGS sequence"/>
</dbReference>
<dbReference type="InterPro" id="IPR035906">
    <property type="entry name" value="MetI-like_sf"/>
</dbReference>
<gene>
    <name evidence="13" type="ORF">GCU85_05015</name>
</gene>
<dbReference type="GO" id="GO:0006865">
    <property type="term" value="P:amino acid transport"/>
    <property type="evidence" value="ECO:0007669"/>
    <property type="project" value="UniProtKB-KW"/>
</dbReference>
<keyword evidence="8 11" id="KW-1133">Transmembrane helix</keyword>
<evidence type="ECO:0000256" key="10">
    <source>
        <dbReference type="ARBA" id="ARBA00040319"/>
    </source>
</evidence>
<dbReference type="GO" id="GO:0043190">
    <property type="term" value="C:ATP-binding cassette (ABC) transporter complex"/>
    <property type="evidence" value="ECO:0007669"/>
    <property type="project" value="InterPro"/>
</dbReference>
<comment type="similarity">
    <text evidence="2">Belongs to the binding-protein-dependent transport system permease family. HisMQ subfamily.</text>
</comment>
<evidence type="ECO:0000256" key="4">
    <source>
        <dbReference type="ARBA" id="ARBA00022475"/>
    </source>
</evidence>
<evidence type="ECO:0000256" key="7">
    <source>
        <dbReference type="ARBA" id="ARBA00022970"/>
    </source>
</evidence>